<accession>A0A1G1XC61</accession>
<dbReference type="Proteomes" id="UP000177941">
    <property type="component" value="Unassembled WGS sequence"/>
</dbReference>
<protein>
    <submittedName>
        <fullName evidence="1">Uncharacterized protein</fullName>
    </submittedName>
</protein>
<name>A0A1G1XC61_9BACT</name>
<evidence type="ECO:0000313" key="2">
    <source>
        <dbReference type="Proteomes" id="UP000177941"/>
    </source>
</evidence>
<reference evidence="1 2" key="1">
    <citation type="journal article" date="2016" name="Nat. Commun.">
        <title>Thousands of microbial genomes shed light on interconnected biogeochemical processes in an aquifer system.</title>
        <authorList>
            <person name="Anantharaman K."/>
            <person name="Brown C.T."/>
            <person name="Hug L.A."/>
            <person name="Sharon I."/>
            <person name="Castelle C.J."/>
            <person name="Probst A.J."/>
            <person name="Thomas B.C."/>
            <person name="Singh A."/>
            <person name="Wilkins M.J."/>
            <person name="Karaoz U."/>
            <person name="Brodie E.L."/>
            <person name="Williams K.H."/>
            <person name="Hubbard S.S."/>
            <person name="Banfield J.F."/>
        </authorList>
    </citation>
    <scope>NUCLEOTIDE SEQUENCE [LARGE SCALE GENOMIC DNA]</scope>
</reference>
<comment type="caution">
    <text evidence="1">The sequence shown here is derived from an EMBL/GenBank/DDBJ whole genome shotgun (WGS) entry which is preliminary data.</text>
</comment>
<organism evidence="1 2">
    <name type="scientific">Candidatus Andersenbacteria bacterium RIFCSPHIGHO2_12_FULL_45_11b</name>
    <dbReference type="NCBI Taxonomy" id="1797282"/>
    <lineage>
        <taxon>Bacteria</taxon>
        <taxon>Candidatus Anderseniibacteriota</taxon>
    </lineage>
</organism>
<proteinExistence type="predicted"/>
<evidence type="ECO:0000313" key="1">
    <source>
        <dbReference type="EMBL" id="OGY37564.1"/>
    </source>
</evidence>
<gene>
    <name evidence="1" type="ORF">A3E36_04855</name>
</gene>
<dbReference type="AlphaFoldDB" id="A0A1G1XC61"/>
<dbReference type="EMBL" id="MHHS01000006">
    <property type="protein sequence ID" value="OGY37564.1"/>
    <property type="molecule type" value="Genomic_DNA"/>
</dbReference>
<sequence>MQFFENLHIDAIVAEFSVFESFLKGLTVMTDTRLALCDVRGPLNDLTEKLCGEESEAWLVGLKKFLRKENPWEHALQASSPIASASPTKTYPTPFVPGLTWKDRIERCRFDYVDPEIWQYIDSFVEAEEEHASPIHIELDRFGKSMSSSGAESFQAKNGKNMISPARFLSLCETYPNLQREDPIICTQKICVDRHGEVRVLFALEYDGERGLYLGCRDGVWSGYCRFPSTRKVS</sequence>